<dbReference type="AlphaFoldDB" id="A0A367U7Z4"/>
<reference evidence="1 2" key="1">
    <citation type="submission" date="2014-07" db="EMBL/GenBank/DDBJ databases">
        <title>Draft genome sequence of Thalassospira xianhensis P-4 (MCCC 1A02616).</title>
        <authorList>
            <person name="Lai Q."/>
            <person name="Shao Z."/>
        </authorList>
    </citation>
    <scope>NUCLEOTIDE SEQUENCE [LARGE SCALE GENOMIC DNA]</scope>
    <source>
        <strain evidence="1 2">MCCC 1A02616</strain>
    </source>
</reference>
<comment type="caution">
    <text evidence="1">The sequence shown here is derived from an EMBL/GenBank/DDBJ whole genome shotgun (WGS) entry which is preliminary data.</text>
</comment>
<evidence type="ECO:0000313" key="2">
    <source>
        <dbReference type="Proteomes" id="UP000252419"/>
    </source>
</evidence>
<accession>A0A367U7Z4</accession>
<organism evidence="1 2">
    <name type="scientific">Thalassospira xianhensis MCCC 1A02616</name>
    <dbReference type="NCBI Taxonomy" id="1177929"/>
    <lineage>
        <taxon>Bacteria</taxon>
        <taxon>Pseudomonadati</taxon>
        <taxon>Pseudomonadota</taxon>
        <taxon>Alphaproteobacteria</taxon>
        <taxon>Rhodospirillales</taxon>
        <taxon>Thalassospiraceae</taxon>
        <taxon>Thalassospira</taxon>
    </lineage>
</organism>
<proteinExistence type="predicted"/>
<evidence type="ECO:0000313" key="1">
    <source>
        <dbReference type="EMBL" id="RCK03434.1"/>
    </source>
</evidence>
<name>A0A367U7Z4_9PROT</name>
<dbReference type="Proteomes" id="UP000252419">
    <property type="component" value="Unassembled WGS sequence"/>
</dbReference>
<gene>
    <name evidence="1" type="ORF">TH5_25585</name>
</gene>
<keyword evidence="2" id="KW-1185">Reference proteome</keyword>
<dbReference type="EMBL" id="JPWA01000080">
    <property type="protein sequence ID" value="RCK03434.1"/>
    <property type="molecule type" value="Genomic_DNA"/>
</dbReference>
<protein>
    <submittedName>
        <fullName evidence="1">Uncharacterized protein</fullName>
    </submittedName>
</protein>
<sequence>MVMGIQDFDAAFTFRGEDLYAAVSRKFASDFKYFSKSLVFLESTDDDRYLLFADMSGVQLTAEDPAIHNWDEYRISPFEFQVPVFVLTRQEMEDGEDPSSGMRILFRLTSNGRSVDYGIGVFEDELGQLEITPDELENPGDTTPEEKEAQLQDAKSFFIGARRGMHSVDVVPETVAPEILNWITHSFPEYKAAIVGTVFSDVKIVGDARKGVVPNVQLIGEVRGVWEVSDTYLGSSVYVLIVGSEQARLLAPDCPLPYSSAYIPKGDLQALENSVQVVDGKVELDNIKVVGKNLLPTHFKPAAAKENVQGDSPFFALWLSRPLLSKTFDYRIGKNLGAMLGVHYSDQAGPIKWYMSGAWILEGVSGSAGIDTTEASVNIRFEGRTKFDALAYIDIGCLSYKLGDMDAFHEDFDFTLTARVYVSPEGKLVFVGGLGDLSFGGWQCFIDTFIDRYISSWEGLVAEMVVKYIVGQMIKDIVEGEITKAMGVLSLDIFDFKRLPIVGNFLEATAETWPQMIAAHTLAYGDAGLEIAVGLNG</sequence>